<dbReference type="Proteomes" id="UP000030753">
    <property type="component" value="Unassembled WGS sequence"/>
</dbReference>
<name>W9I0D5_FUSOX</name>
<sequence>MPKLPSFLTSKVTIIHHNPFISVQSSLVQFQAIDASQTQDK</sequence>
<dbReference type="EMBL" id="JH717844">
    <property type="protein sequence ID" value="EWY88072.1"/>
    <property type="molecule type" value="Genomic_DNA"/>
</dbReference>
<proteinExistence type="predicted"/>
<evidence type="ECO:0000313" key="1">
    <source>
        <dbReference type="EMBL" id="EWY88072.1"/>
    </source>
</evidence>
<accession>W9I0D5</accession>
<gene>
    <name evidence="1" type="ORF">FOYG_09420</name>
</gene>
<dbReference type="AlphaFoldDB" id="W9I0D5"/>
<evidence type="ECO:0000313" key="2">
    <source>
        <dbReference type="Proteomes" id="UP000030753"/>
    </source>
</evidence>
<protein>
    <submittedName>
        <fullName evidence="1">Uncharacterized protein</fullName>
    </submittedName>
</protein>
<organism evidence="1 2">
    <name type="scientific">Fusarium oxysporum NRRL 32931</name>
    <dbReference type="NCBI Taxonomy" id="660029"/>
    <lineage>
        <taxon>Eukaryota</taxon>
        <taxon>Fungi</taxon>
        <taxon>Dikarya</taxon>
        <taxon>Ascomycota</taxon>
        <taxon>Pezizomycotina</taxon>
        <taxon>Sordariomycetes</taxon>
        <taxon>Hypocreomycetidae</taxon>
        <taxon>Hypocreales</taxon>
        <taxon>Nectriaceae</taxon>
        <taxon>Fusarium</taxon>
        <taxon>Fusarium oxysporum species complex</taxon>
    </lineage>
</organism>
<reference evidence="1 2" key="1">
    <citation type="submission" date="2011-06" db="EMBL/GenBank/DDBJ databases">
        <title>The Genome Sequence of Fusarium oxysporum FOSC 3-a.</title>
        <authorList>
            <consortium name="The Broad Institute Genome Sequencing Platform"/>
            <person name="Ma L.-J."/>
            <person name="Gale L.R."/>
            <person name="Schwartz D.C."/>
            <person name="Zhou S."/>
            <person name="Corby-Kistler H."/>
            <person name="Young S.K."/>
            <person name="Zeng Q."/>
            <person name="Gargeya S."/>
            <person name="Fitzgerald M."/>
            <person name="Haas B."/>
            <person name="Abouelleil A."/>
            <person name="Alvarado L."/>
            <person name="Arachchi H.M."/>
            <person name="Berlin A."/>
            <person name="Brown A."/>
            <person name="Chapman S.B."/>
            <person name="Chen Z."/>
            <person name="Dunbar C."/>
            <person name="Freedman E."/>
            <person name="Gearin G."/>
            <person name="Gellesch M."/>
            <person name="Goldberg J."/>
            <person name="Griggs A."/>
            <person name="Gujja S."/>
            <person name="Heiman D."/>
            <person name="Howarth C."/>
            <person name="Larson L."/>
            <person name="Lui A."/>
            <person name="MacDonald P.J.P."/>
            <person name="Mehta T."/>
            <person name="Montmayeur A."/>
            <person name="Murphy C."/>
            <person name="Neiman D."/>
            <person name="Pearson M."/>
            <person name="Priest M."/>
            <person name="Roberts A."/>
            <person name="Saif S."/>
            <person name="Shea T."/>
            <person name="Shenoy N."/>
            <person name="Sisk P."/>
            <person name="Stolte C."/>
            <person name="Sykes S."/>
            <person name="Wortman J."/>
            <person name="Nusbaum C."/>
            <person name="Birren B."/>
        </authorList>
    </citation>
    <scope>NUCLEOTIDE SEQUENCE [LARGE SCALE GENOMIC DNA]</scope>
    <source>
        <strain evidence="2">FOSC 3-a</strain>
    </source>
</reference>
<dbReference type="HOGENOM" id="CLU_3279482_0_0_1"/>